<organism evidence="1 2">
    <name type="scientific">Streptomonospora arabica</name>
    <dbReference type="NCBI Taxonomy" id="412417"/>
    <lineage>
        <taxon>Bacteria</taxon>
        <taxon>Bacillati</taxon>
        <taxon>Actinomycetota</taxon>
        <taxon>Actinomycetes</taxon>
        <taxon>Streptosporangiales</taxon>
        <taxon>Nocardiopsidaceae</taxon>
        <taxon>Streptomonospora</taxon>
    </lineage>
</organism>
<accession>A0ABV9SSR8</accession>
<sequence>MGTMAVAQRLQLRHDEDGTVTLAAPAPDVIALPPDALARGGDYLSVEDGYLVVCGHARYRPSSHARLDLIVYERVA</sequence>
<evidence type="ECO:0000313" key="2">
    <source>
        <dbReference type="Proteomes" id="UP001595858"/>
    </source>
</evidence>
<comment type="caution">
    <text evidence="1">The sequence shown here is derived from an EMBL/GenBank/DDBJ whole genome shotgun (WGS) entry which is preliminary data.</text>
</comment>
<protein>
    <submittedName>
        <fullName evidence="1">Uncharacterized protein</fullName>
    </submittedName>
</protein>
<gene>
    <name evidence="1" type="ORF">ACFPCZ_22130</name>
</gene>
<dbReference type="EMBL" id="JBHSIY010000028">
    <property type="protein sequence ID" value="MFC4869342.1"/>
    <property type="molecule type" value="Genomic_DNA"/>
</dbReference>
<dbReference type="Proteomes" id="UP001595858">
    <property type="component" value="Unassembled WGS sequence"/>
</dbReference>
<evidence type="ECO:0000313" key="1">
    <source>
        <dbReference type="EMBL" id="MFC4869342.1"/>
    </source>
</evidence>
<keyword evidence="2" id="KW-1185">Reference proteome</keyword>
<name>A0ABV9SSR8_9ACTN</name>
<proteinExistence type="predicted"/>
<reference evidence="2" key="1">
    <citation type="journal article" date="2019" name="Int. J. Syst. Evol. Microbiol.">
        <title>The Global Catalogue of Microorganisms (GCM) 10K type strain sequencing project: providing services to taxonomists for standard genome sequencing and annotation.</title>
        <authorList>
            <consortium name="The Broad Institute Genomics Platform"/>
            <consortium name="The Broad Institute Genome Sequencing Center for Infectious Disease"/>
            <person name="Wu L."/>
            <person name="Ma J."/>
        </authorList>
    </citation>
    <scope>NUCLEOTIDE SEQUENCE [LARGE SCALE GENOMIC DNA]</scope>
    <source>
        <strain evidence="2">CGMCC 4.7304</strain>
    </source>
</reference>
<dbReference type="RefSeq" id="WP_344143017.1">
    <property type="nucleotide sequence ID" value="NZ_BAAAQI010000006.1"/>
</dbReference>